<reference evidence="1 2" key="1">
    <citation type="submission" date="2019-05" db="EMBL/GenBank/DDBJ databases">
        <title>Another draft genome of Portunus trituberculatus and its Hox gene families provides insights of decapod evolution.</title>
        <authorList>
            <person name="Jeong J.-H."/>
            <person name="Song I."/>
            <person name="Kim S."/>
            <person name="Choi T."/>
            <person name="Kim D."/>
            <person name="Ryu S."/>
            <person name="Kim W."/>
        </authorList>
    </citation>
    <scope>NUCLEOTIDE SEQUENCE [LARGE SCALE GENOMIC DNA]</scope>
    <source>
        <tissue evidence="1">Muscle</tissue>
    </source>
</reference>
<evidence type="ECO:0000313" key="2">
    <source>
        <dbReference type="Proteomes" id="UP000324222"/>
    </source>
</evidence>
<dbReference type="Proteomes" id="UP000324222">
    <property type="component" value="Unassembled WGS sequence"/>
</dbReference>
<name>A0A5B7ENY4_PORTR</name>
<dbReference type="AlphaFoldDB" id="A0A5B7ENY4"/>
<dbReference type="EMBL" id="VSRR010003093">
    <property type="protein sequence ID" value="MPC34623.1"/>
    <property type="molecule type" value="Genomic_DNA"/>
</dbReference>
<accession>A0A5B7ENY4</accession>
<sequence length="61" mass="7175">MESSSWRADKTHSLADLNNVMHTLVILTLEETVHDKLPFTFCLDLRYPLHGIHCKRRDNVR</sequence>
<organism evidence="1 2">
    <name type="scientific">Portunus trituberculatus</name>
    <name type="common">Swimming crab</name>
    <name type="synonym">Neptunus trituberculatus</name>
    <dbReference type="NCBI Taxonomy" id="210409"/>
    <lineage>
        <taxon>Eukaryota</taxon>
        <taxon>Metazoa</taxon>
        <taxon>Ecdysozoa</taxon>
        <taxon>Arthropoda</taxon>
        <taxon>Crustacea</taxon>
        <taxon>Multicrustacea</taxon>
        <taxon>Malacostraca</taxon>
        <taxon>Eumalacostraca</taxon>
        <taxon>Eucarida</taxon>
        <taxon>Decapoda</taxon>
        <taxon>Pleocyemata</taxon>
        <taxon>Brachyura</taxon>
        <taxon>Eubrachyura</taxon>
        <taxon>Portunoidea</taxon>
        <taxon>Portunidae</taxon>
        <taxon>Portuninae</taxon>
        <taxon>Portunus</taxon>
    </lineage>
</organism>
<comment type="caution">
    <text evidence="1">The sequence shown here is derived from an EMBL/GenBank/DDBJ whole genome shotgun (WGS) entry which is preliminary data.</text>
</comment>
<protein>
    <submittedName>
        <fullName evidence="1">Uncharacterized protein</fullName>
    </submittedName>
</protein>
<evidence type="ECO:0000313" key="1">
    <source>
        <dbReference type="EMBL" id="MPC34623.1"/>
    </source>
</evidence>
<gene>
    <name evidence="1" type="ORF">E2C01_028020</name>
</gene>
<keyword evidence="2" id="KW-1185">Reference proteome</keyword>
<proteinExistence type="predicted"/>